<dbReference type="RefSeq" id="WP_253865827.1">
    <property type="nucleotide sequence ID" value="NZ_BAAALN010000016.1"/>
</dbReference>
<evidence type="ECO:0000256" key="6">
    <source>
        <dbReference type="SAM" id="Phobius"/>
    </source>
</evidence>
<sequence>MSTTLLSLLVLAAMFALGSWKHINIGTLAFPGALLVGICGGLSTEDVISGFPVAIFLVIVGVTYLFAIAQVNGTIDWLLDRGVRLLNGRTRYLPCLLFLIGFGISATGPIAAATVTLMIPIAIRCAYRYGLDPFMTAMVTLCGVQAGYFSPIALYSVTVTRILESQGLTVSALGLFAAHFVLNTVIAAVVFVLLGGFRRRRHSRAGGSETPEEGEVDLGRGLNTEARSDGSGAASSVRDPGGAAVAVTGPAESATLEPVSRREVVYRWATLFGLLTLAVGIIVSDLDPGLLALSIGAVLMLSFAPGKDRDYVNKIAWPTCFMLAGILTYITVMQEIGTFDIISDTLTGIGGPKVGVLLLSLMTGLVSVFASSAGTVATTVPLVTPVLGADPSLSLFGSITTLTSSAYLVDANPLNLFGALLIGNVRAEDQPGMFRKLIVWAVGMVIIAPVVTWAVLVWAP</sequence>
<accession>A0ABN1WIR2</accession>
<gene>
    <name evidence="8" type="ORF">GCM10009676_39400</name>
</gene>
<dbReference type="Pfam" id="PF07158">
    <property type="entry name" value="MatC_N"/>
    <property type="match status" value="1"/>
</dbReference>
<feature type="transmembrane region" description="Helical" evidence="6">
    <location>
        <begin position="354"/>
        <end position="384"/>
    </location>
</feature>
<feature type="transmembrane region" description="Helical" evidence="6">
    <location>
        <begin position="170"/>
        <end position="194"/>
    </location>
</feature>
<comment type="caution">
    <text evidence="8">The sequence shown here is derived from an EMBL/GenBank/DDBJ whole genome shotgun (WGS) entry which is preliminary data.</text>
</comment>
<feature type="transmembrane region" description="Helical" evidence="6">
    <location>
        <begin position="51"/>
        <end position="71"/>
    </location>
</feature>
<name>A0ABN1WIR2_9PSEU</name>
<feature type="region of interest" description="Disordered" evidence="5">
    <location>
        <begin position="225"/>
        <end position="244"/>
    </location>
</feature>
<evidence type="ECO:0000313" key="9">
    <source>
        <dbReference type="Proteomes" id="UP001500653"/>
    </source>
</evidence>
<feature type="transmembrane region" description="Helical" evidence="6">
    <location>
        <begin position="91"/>
        <end position="122"/>
    </location>
</feature>
<proteinExistence type="predicted"/>
<feature type="transmembrane region" description="Helical" evidence="6">
    <location>
        <begin position="134"/>
        <end position="158"/>
    </location>
</feature>
<feature type="domain" description="Dicarboxylate carrier MatC N-terminal" evidence="7">
    <location>
        <begin position="1"/>
        <end position="147"/>
    </location>
</feature>
<feature type="transmembrane region" description="Helical" evidence="6">
    <location>
        <begin position="315"/>
        <end position="333"/>
    </location>
</feature>
<organism evidence="8 9">
    <name type="scientific">Prauserella halophila</name>
    <dbReference type="NCBI Taxonomy" id="185641"/>
    <lineage>
        <taxon>Bacteria</taxon>
        <taxon>Bacillati</taxon>
        <taxon>Actinomycetota</taxon>
        <taxon>Actinomycetes</taxon>
        <taxon>Pseudonocardiales</taxon>
        <taxon>Pseudonocardiaceae</taxon>
        <taxon>Prauserella</taxon>
    </lineage>
</organism>
<evidence type="ECO:0000256" key="2">
    <source>
        <dbReference type="ARBA" id="ARBA00022692"/>
    </source>
</evidence>
<comment type="subcellular location">
    <subcellularLocation>
        <location evidence="1">Membrane</location>
        <topology evidence="1">Multi-pass membrane protein</topology>
    </subcellularLocation>
</comment>
<feature type="transmembrane region" description="Helical" evidence="6">
    <location>
        <begin position="271"/>
        <end position="303"/>
    </location>
</feature>
<keyword evidence="3 6" id="KW-1133">Transmembrane helix</keyword>
<reference evidence="8 9" key="1">
    <citation type="journal article" date="2019" name="Int. J. Syst. Evol. Microbiol.">
        <title>The Global Catalogue of Microorganisms (GCM) 10K type strain sequencing project: providing services to taxonomists for standard genome sequencing and annotation.</title>
        <authorList>
            <consortium name="The Broad Institute Genomics Platform"/>
            <consortium name="The Broad Institute Genome Sequencing Center for Infectious Disease"/>
            <person name="Wu L."/>
            <person name="Ma J."/>
        </authorList>
    </citation>
    <scope>NUCLEOTIDE SEQUENCE [LARGE SCALE GENOMIC DNA]</scope>
    <source>
        <strain evidence="8 9">JCM 13023</strain>
    </source>
</reference>
<evidence type="ECO:0000256" key="5">
    <source>
        <dbReference type="SAM" id="MobiDB-lite"/>
    </source>
</evidence>
<dbReference type="EMBL" id="BAAALN010000016">
    <property type="protein sequence ID" value="GAA1249083.1"/>
    <property type="molecule type" value="Genomic_DNA"/>
</dbReference>
<dbReference type="Proteomes" id="UP001500653">
    <property type="component" value="Unassembled WGS sequence"/>
</dbReference>
<feature type="transmembrane region" description="Helical" evidence="6">
    <location>
        <begin position="437"/>
        <end position="459"/>
    </location>
</feature>
<evidence type="ECO:0000256" key="4">
    <source>
        <dbReference type="ARBA" id="ARBA00023136"/>
    </source>
</evidence>
<evidence type="ECO:0000259" key="7">
    <source>
        <dbReference type="Pfam" id="PF07158"/>
    </source>
</evidence>
<protein>
    <submittedName>
        <fullName evidence="8">SLC13 family permease</fullName>
    </submittedName>
</protein>
<dbReference type="InterPro" id="IPR051679">
    <property type="entry name" value="DASS-Related_Transporters"/>
</dbReference>
<feature type="transmembrane region" description="Helical" evidence="6">
    <location>
        <begin position="28"/>
        <end position="44"/>
    </location>
</feature>
<keyword evidence="4 6" id="KW-0472">Membrane</keyword>
<evidence type="ECO:0000256" key="1">
    <source>
        <dbReference type="ARBA" id="ARBA00004141"/>
    </source>
</evidence>
<dbReference type="PANTHER" id="PTHR43652:SF2">
    <property type="entry name" value="BASIC AMINO ACID ANTIPORTER YFCC-RELATED"/>
    <property type="match status" value="1"/>
</dbReference>
<dbReference type="InterPro" id="IPR009827">
    <property type="entry name" value="MatC_N"/>
</dbReference>
<evidence type="ECO:0000256" key="3">
    <source>
        <dbReference type="ARBA" id="ARBA00022989"/>
    </source>
</evidence>
<keyword evidence="9" id="KW-1185">Reference proteome</keyword>
<keyword evidence="2 6" id="KW-0812">Transmembrane</keyword>
<dbReference type="PANTHER" id="PTHR43652">
    <property type="entry name" value="BASIC AMINO ACID ANTIPORTER YFCC-RELATED"/>
    <property type="match status" value="1"/>
</dbReference>
<evidence type="ECO:0000313" key="8">
    <source>
        <dbReference type="EMBL" id="GAA1249083.1"/>
    </source>
</evidence>